<gene>
    <name evidence="1" type="ORF">LPJ64_006242</name>
</gene>
<protein>
    <submittedName>
        <fullName evidence="1">Uncharacterized protein</fullName>
    </submittedName>
</protein>
<proteinExistence type="predicted"/>
<dbReference type="EMBL" id="JANBOH010000596">
    <property type="protein sequence ID" value="KAJ1641846.1"/>
    <property type="molecule type" value="Genomic_DNA"/>
</dbReference>
<dbReference type="Proteomes" id="UP001145021">
    <property type="component" value="Unassembled WGS sequence"/>
</dbReference>
<reference evidence="1" key="1">
    <citation type="submission" date="2022-07" db="EMBL/GenBank/DDBJ databases">
        <title>Phylogenomic reconstructions and comparative analyses of Kickxellomycotina fungi.</title>
        <authorList>
            <person name="Reynolds N.K."/>
            <person name="Stajich J.E."/>
            <person name="Barry K."/>
            <person name="Grigoriev I.V."/>
            <person name="Crous P."/>
            <person name="Smith M.E."/>
        </authorList>
    </citation>
    <scope>NUCLEOTIDE SEQUENCE</scope>
    <source>
        <strain evidence="1">NBRC 105413</strain>
    </source>
</reference>
<keyword evidence="2" id="KW-1185">Reference proteome</keyword>
<evidence type="ECO:0000313" key="1">
    <source>
        <dbReference type="EMBL" id="KAJ1641846.1"/>
    </source>
</evidence>
<comment type="caution">
    <text evidence="1">The sequence shown here is derived from an EMBL/GenBank/DDBJ whole genome shotgun (WGS) entry which is preliminary data.</text>
</comment>
<name>A0A9W8CGW0_9FUNG</name>
<evidence type="ECO:0000313" key="2">
    <source>
        <dbReference type="Proteomes" id="UP001145021"/>
    </source>
</evidence>
<accession>A0A9W8CGW0</accession>
<sequence length="231" mass="25051">MHRNTRRSANTATSFLDPWIGTLYNGLNSIRLTAVTDTPLRLRQVLNNAAQAKANSLCAGGSQQKLELSNFGVDAENAQTLVLQNQQSANDAVDMWAKAKLGKDSPLTDALDADTYYDFMYSLTELRMFQGPNVKPLWTTPEANKKALQLAQVASALNANATLNLPLSIDTIYGSANNRATALYAVGSDIASAIQSWTEGCPKCKNALISPEFNLVGLANLGNYWTTFLTN</sequence>
<dbReference type="AlphaFoldDB" id="A0A9W8CGW0"/>
<organism evidence="1 2">
    <name type="scientific">Coemansia asiatica</name>
    <dbReference type="NCBI Taxonomy" id="1052880"/>
    <lineage>
        <taxon>Eukaryota</taxon>
        <taxon>Fungi</taxon>
        <taxon>Fungi incertae sedis</taxon>
        <taxon>Zoopagomycota</taxon>
        <taxon>Kickxellomycotina</taxon>
        <taxon>Kickxellomycetes</taxon>
        <taxon>Kickxellales</taxon>
        <taxon>Kickxellaceae</taxon>
        <taxon>Coemansia</taxon>
    </lineage>
</organism>